<evidence type="ECO:0000313" key="4">
    <source>
        <dbReference type="Proteomes" id="UP001162060"/>
    </source>
</evidence>
<sequence>MPRGPRRDGLDAPPRVIAPSPPPSPRGPRGTSSSVPSATTRQRFGQQEDFLLLQQVQRGAPYKAQHGTIQRTWDRVAEQLNAHPDFHMRLVKGSTVKARFDTLLSRHRERVGGRAMGMQGEGRCDEGEGEGGEEREGRERRRRSQRDGPFWGLMAEVVKQIDEIPAKEGDRTLLDGSGGRGDARGDRGYGLQRKRVYKEEEGEEEKASCRLGRHRGGSSGAGVLDGERWRMMARDGVDARVSSSLHVRDDSVANGVVGRSSGGVEDEAAGGVSLPGGRETPDLATVQQAMGELLKMQHVLATRPSEGGLVTALGLMNEARLREEEEKTKQRDLELLVEKQRTKRRQMELDFERNERKKDREEQAKLIASLLERLQSAHN</sequence>
<dbReference type="EMBL" id="CAKLBY020000193">
    <property type="protein sequence ID" value="CAK7933083.1"/>
    <property type="molecule type" value="Genomic_DNA"/>
</dbReference>
<dbReference type="Proteomes" id="UP001162060">
    <property type="component" value="Unassembled WGS sequence"/>
</dbReference>
<proteinExistence type="predicted"/>
<evidence type="ECO:0000256" key="1">
    <source>
        <dbReference type="SAM" id="Coils"/>
    </source>
</evidence>
<dbReference type="AlphaFoldDB" id="A0AAV1UHC5"/>
<evidence type="ECO:0000313" key="3">
    <source>
        <dbReference type="EMBL" id="CAK7933083.1"/>
    </source>
</evidence>
<evidence type="ECO:0000256" key="2">
    <source>
        <dbReference type="SAM" id="MobiDB-lite"/>
    </source>
</evidence>
<feature type="compositionally biased region" description="Basic and acidic residues" evidence="2">
    <location>
        <begin position="1"/>
        <end position="10"/>
    </location>
</feature>
<feature type="region of interest" description="Disordered" evidence="2">
    <location>
        <begin position="1"/>
        <end position="49"/>
    </location>
</feature>
<feature type="coiled-coil region" evidence="1">
    <location>
        <begin position="337"/>
        <end position="364"/>
    </location>
</feature>
<feature type="compositionally biased region" description="Basic and acidic residues" evidence="2">
    <location>
        <begin position="122"/>
        <end position="139"/>
    </location>
</feature>
<protein>
    <recommendedName>
        <fullName evidence="5">Myb/SANT-like domain-containing protein</fullName>
    </recommendedName>
</protein>
<dbReference type="PANTHER" id="PTHR37558">
    <property type="entry name" value="HTH CENPB-TYPE DOMAIN-CONTAINING PROTEIN"/>
    <property type="match status" value="1"/>
</dbReference>
<reference evidence="3" key="1">
    <citation type="submission" date="2024-01" db="EMBL/GenBank/DDBJ databases">
        <authorList>
            <person name="Webb A."/>
        </authorList>
    </citation>
    <scope>NUCLEOTIDE SEQUENCE</scope>
    <source>
        <strain evidence="3">Pm1</strain>
    </source>
</reference>
<gene>
    <name evidence="3" type="ORF">PM001_LOCUS18233</name>
</gene>
<evidence type="ECO:0008006" key="5">
    <source>
        <dbReference type="Google" id="ProtNLM"/>
    </source>
</evidence>
<feature type="region of interest" description="Disordered" evidence="2">
    <location>
        <begin position="168"/>
        <end position="223"/>
    </location>
</feature>
<comment type="caution">
    <text evidence="3">The sequence shown here is derived from an EMBL/GenBank/DDBJ whole genome shotgun (WGS) entry which is preliminary data.</text>
</comment>
<feature type="compositionally biased region" description="Low complexity" evidence="2">
    <location>
        <begin position="27"/>
        <end position="37"/>
    </location>
</feature>
<dbReference type="PANTHER" id="PTHR37558:SF1">
    <property type="entry name" value="HTH CENPB-TYPE DOMAIN-CONTAINING PROTEIN"/>
    <property type="match status" value="1"/>
</dbReference>
<name>A0AAV1UHC5_9STRA</name>
<feature type="region of interest" description="Disordered" evidence="2">
    <location>
        <begin position="256"/>
        <end position="279"/>
    </location>
</feature>
<keyword evidence="1" id="KW-0175">Coiled coil</keyword>
<feature type="region of interest" description="Disordered" evidence="2">
    <location>
        <begin position="115"/>
        <end position="147"/>
    </location>
</feature>
<accession>A0AAV1UHC5</accession>
<organism evidence="3 4">
    <name type="scientific">Peronospora matthiolae</name>
    <dbReference type="NCBI Taxonomy" id="2874970"/>
    <lineage>
        <taxon>Eukaryota</taxon>
        <taxon>Sar</taxon>
        <taxon>Stramenopiles</taxon>
        <taxon>Oomycota</taxon>
        <taxon>Peronosporomycetes</taxon>
        <taxon>Peronosporales</taxon>
        <taxon>Peronosporaceae</taxon>
        <taxon>Peronospora</taxon>
    </lineage>
</organism>